<dbReference type="AlphaFoldDB" id="A0A4Y2X3D5"/>
<reference evidence="1 2" key="1">
    <citation type="journal article" date="2019" name="Sci. Rep.">
        <title>Orb-weaving spider Araneus ventricosus genome elucidates the spidroin gene catalogue.</title>
        <authorList>
            <person name="Kono N."/>
            <person name="Nakamura H."/>
            <person name="Ohtoshi R."/>
            <person name="Moran D.A.P."/>
            <person name="Shinohara A."/>
            <person name="Yoshida Y."/>
            <person name="Fujiwara M."/>
            <person name="Mori M."/>
            <person name="Tomita M."/>
            <person name="Arakawa K."/>
        </authorList>
    </citation>
    <scope>NUCLEOTIDE SEQUENCE [LARGE SCALE GENOMIC DNA]</scope>
</reference>
<accession>A0A4Y2X3D5</accession>
<sequence length="98" mass="10853">MRSIEYYSRGPGNLVVRCWPRSPRVPGSKPDSTEDLPCILTCCTLNHTQGVKLPPAVVVEKFGEGVPAQVPPRYLTAVRSDEVRRKLALVLLPNKTLI</sequence>
<name>A0A4Y2X3D5_ARAVE</name>
<evidence type="ECO:0000313" key="2">
    <source>
        <dbReference type="Proteomes" id="UP000499080"/>
    </source>
</evidence>
<dbReference type="EMBL" id="BGPR01068640">
    <property type="protein sequence ID" value="GBO42512.1"/>
    <property type="molecule type" value="Genomic_DNA"/>
</dbReference>
<dbReference type="Proteomes" id="UP000499080">
    <property type="component" value="Unassembled WGS sequence"/>
</dbReference>
<proteinExistence type="predicted"/>
<keyword evidence="2" id="KW-1185">Reference proteome</keyword>
<comment type="caution">
    <text evidence="1">The sequence shown here is derived from an EMBL/GenBank/DDBJ whole genome shotgun (WGS) entry which is preliminary data.</text>
</comment>
<gene>
    <name evidence="1" type="ORF">AVEN_97065_1</name>
</gene>
<organism evidence="1 2">
    <name type="scientific">Araneus ventricosus</name>
    <name type="common">Orbweaver spider</name>
    <name type="synonym">Epeira ventricosa</name>
    <dbReference type="NCBI Taxonomy" id="182803"/>
    <lineage>
        <taxon>Eukaryota</taxon>
        <taxon>Metazoa</taxon>
        <taxon>Ecdysozoa</taxon>
        <taxon>Arthropoda</taxon>
        <taxon>Chelicerata</taxon>
        <taxon>Arachnida</taxon>
        <taxon>Araneae</taxon>
        <taxon>Araneomorphae</taxon>
        <taxon>Entelegynae</taxon>
        <taxon>Araneoidea</taxon>
        <taxon>Araneidae</taxon>
        <taxon>Araneus</taxon>
    </lineage>
</organism>
<protein>
    <submittedName>
        <fullName evidence="1">Uncharacterized protein</fullName>
    </submittedName>
</protein>
<evidence type="ECO:0000313" key="1">
    <source>
        <dbReference type="EMBL" id="GBO42512.1"/>
    </source>
</evidence>